<accession>A0A161S8V4</accession>
<reference evidence="4 5" key="1">
    <citation type="submission" date="2016-01" db="EMBL/GenBank/DDBJ databases">
        <title>Whole genome sequencing of Myroides marinus L41.</title>
        <authorList>
            <person name="Hong K.W."/>
        </authorList>
    </citation>
    <scope>NUCLEOTIDE SEQUENCE [LARGE SCALE GENOMIC DNA]</scope>
    <source>
        <strain evidence="4 5">L41</strain>
    </source>
</reference>
<dbReference type="OrthoDB" id="9770517at2"/>
<feature type="coiled-coil region" evidence="3">
    <location>
        <begin position="58"/>
        <end position="85"/>
    </location>
</feature>
<dbReference type="Pfam" id="PF02321">
    <property type="entry name" value="OEP"/>
    <property type="match status" value="2"/>
</dbReference>
<dbReference type="RefSeq" id="WP_038986495.1">
    <property type="nucleotide sequence ID" value="NZ_JWJO01000023.1"/>
</dbReference>
<organism evidence="4 5">
    <name type="scientific">Myroides marinus</name>
    <dbReference type="NCBI Taxonomy" id="703342"/>
    <lineage>
        <taxon>Bacteria</taxon>
        <taxon>Pseudomonadati</taxon>
        <taxon>Bacteroidota</taxon>
        <taxon>Flavobacteriia</taxon>
        <taxon>Flavobacteriales</taxon>
        <taxon>Flavobacteriaceae</taxon>
        <taxon>Myroides</taxon>
    </lineage>
</organism>
<dbReference type="PROSITE" id="PS51257">
    <property type="entry name" value="PROKAR_LIPOPROTEIN"/>
    <property type="match status" value="1"/>
</dbReference>
<keyword evidence="2" id="KW-1134">Transmembrane beta strand</keyword>
<dbReference type="GO" id="GO:0005886">
    <property type="term" value="C:plasma membrane"/>
    <property type="evidence" value="ECO:0007669"/>
    <property type="project" value="UniProtKB-SubCell"/>
</dbReference>
<dbReference type="Proteomes" id="UP000076630">
    <property type="component" value="Unassembled WGS sequence"/>
</dbReference>
<keyword evidence="2" id="KW-0472">Membrane</keyword>
<dbReference type="PANTHER" id="PTHR30203">
    <property type="entry name" value="OUTER MEMBRANE CATION EFFLUX PROTEIN"/>
    <property type="match status" value="1"/>
</dbReference>
<dbReference type="Gene3D" id="1.20.1600.10">
    <property type="entry name" value="Outer membrane efflux proteins (OEP)"/>
    <property type="match status" value="1"/>
</dbReference>
<dbReference type="GO" id="GO:0015562">
    <property type="term" value="F:efflux transmembrane transporter activity"/>
    <property type="evidence" value="ECO:0007669"/>
    <property type="project" value="InterPro"/>
</dbReference>
<dbReference type="PANTHER" id="PTHR30203:SF33">
    <property type="entry name" value="BLR4455 PROTEIN"/>
    <property type="match status" value="1"/>
</dbReference>
<proteinExistence type="inferred from homology"/>
<sequence>MNKIVYIALGSVLFASCKVGKNYERPSVETPKQFYNEAASDTIVNDLAQLGYVEFFKNEELTKLIDLAIERNADLQLAVKNIEQTRLLYTQSRMALLPELTMNVAANRTESSKNSYLAANDAGRINNDFNANLNLSWELDIWGKIRREKEAALATLMQTEEVKRAIENRLVAEVATSYINLLMLDEQLKIAQEGIVLRENTYSLTKKMFEVGNETIIAMQQAEAQWLESKELIPQIEQEIALQESGLNLLLNNYPQAISRSVTLSDLNFITDLNTGVPVDFLSNRPDVQVAEYALKAANAKVGAAQGQMYPNIVISAQGGFNSFEASNWFNAPASLFGMVAGGLTQPLFNQKKLKTAYEMAVVEREKAGIEFKNKVIAGFTDVHNALVKIDKISQKEEVMKKRVDILNTSLTNTKFMFEMDKASYLEVVNAQGLALQSSLNFAELKRDYLASLVDLYRALGGH</sequence>
<comment type="similarity">
    <text evidence="1 2">Belongs to the outer membrane factor (OMF) (TC 1.B.17) family.</text>
</comment>
<dbReference type="InterPro" id="IPR010131">
    <property type="entry name" value="MdtP/NodT-like"/>
</dbReference>
<keyword evidence="2" id="KW-0449">Lipoprotein</keyword>
<evidence type="ECO:0000256" key="3">
    <source>
        <dbReference type="SAM" id="Coils"/>
    </source>
</evidence>
<dbReference type="Gene3D" id="2.20.200.10">
    <property type="entry name" value="Outer membrane efflux proteins (OEP)"/>
    <property type="match status" value="1"/>
</dbReference>
<keyword evidence="5" id="KW-1185">Reference proteome</keyword>
<dbReference type="NCBIfam" id="TIGR01845">
    <property type="entry name" value="outer_NodT"/>
    <property type="match status" value="1"/>
</dbReference>
<evidence type="ECO:0000256" key="1">
    <source>
        <dbReference type="ARBA" id="ARBA00007613"/>
    </source>
</evidence>
<keyword evidence="2" id="KW-0564">Palmitate</keyword>
<protein>
    <submittedName>
        <fullName evidence="4">RND transporter</fullName>
    </submittedName>
</protein>
<comment type="subcellular location">
    <subcellularLocation>
        <location evidence="2">Cell membrane</location>
        <topology evidence="2">Lipid-anchor</topology>
    </subcellularLocation>
</comment>
<dbReference type="AlphaFoldDB" id="A0A161S8V4"/>
<keyword evidence="3" id="KW-0175">Coiled coil</keyword>
<comment type="caution">
    <text evidence="4">The sequence shown here is derived from an EMBL/GenBank/DDBJ whole genome shotgun (WGS) entry which is preliminary data.</text>
</comment>
<keyword evidence="2" id="KW-0812">Transmembrane</keyword>
<evidence type="ECO:0000313" key="4">
    <source>
        <dbReference type="EMBL" id="KZE81824.1"/>
    </source>
</evidence>
<dbReference type="SUPFAM" id="SSF56954">
    <property type="entry name" value="Outer membrane efflux proteins (OEP)"/>
    <property type="match status" value="1"/>
</dbReference>
<gene>
    <name evidence="4" type="ORF">AV926_00510</name>
</gene>
<name>A0A161S8V4_9FLAO</name>
<evidence type="ECO:0000256" key="2">
    <source>
        <dbReference type="RuleBase" id="RU362097"/>
    </source>
</evidence>
<dbReference type="InterPro" id="IPR003423">
    <property type="entry name" value="OMP_efflux"/>
</dbReference>
<dbReference type="EMBL" id="LQNU01000050">
    <property type="protein sequence ID" value="KZE81824.1"/>
    <property type="molecule type" value="Genomic_DNA"/>
</dbReference>
<evidence type="ECO:0000313" key="5">
    <source>
        <dbReference type="Proteomes" id="UP000076630"/>
    </source>
</evidence>